<protein>
    <submittedName>
        <fullName evidence="2">Uncharacterized protein</fullName>
    </submittedName>
</protein>
<feature type="compositionally biased region" description="Basic residues" evidence="1">
    <location>
        <begin position="26"/>
        <end position="35"/>
    </location>
</feature>
<feature type="region of interest" description="Disordered" evidence="1">
    <location>
        <begin position="450"/>
        <end position="477"/>
    </location>
</feature>
<dbReference type="EMBL" id="CAMPGE010005713">
    <property type="protein sequence ID" value="CAI2364558.1"/>
    <property type="molecule type" value="Genomic_DNA"/>
</dbReference>
<dbReference type="AlphaFoldDB" id="A0AAD1X657"/>
<name>A0AAD1X657_EUPCR</name>
<proteinExistence type="predicted"/>
<dbReference type="Proteomes" id="UP001295684">
    <property type="component" value="Unassembled WGS sequence"/>
</dbReference>
<feature type="region of interest" description="Disordered" evidence="1">
    <location>
        <begin position="1"/>
        <end position="39"/>
    </location>
</feature>
<feature type="compositionally biased region" description="Polar residues" evidence="1">
    <location>
        <begin position="460"/>
        <end position="477"/>
    </location>
</feature>
<reference evidence="2" key="1">
    <citation type="submission" date="2023-07" db="EMBL/GenBank/DDBJ databases">
        <authorList>
            <consortium name="AG Swart"/>
            <person name="Singh M."/>
            <person name="Singh A."/>
            <person name="Seah K."/>
            <person name="Emmerich C."/>
        </authorList>
    </citation>
    <scope>NUCLEOTIDE SEQUENCE</scope>
    <source>
        <strain evidence="2">DP1</strain>
    </source>
</reference>
<evidence type="ECO:0000313" key="2">
    <source>
        <dbReference type="EMBL" id="CAI2364558.1"/>
    </source>
</evidence>
<feature type="region of interest" description="Disordered" evidence="1">
    <location>
        <begin position="77"/>
        <end position="96"/>
    </location>
</feature>
<evidence type="ECO:0000256" key="1">
    <source>
        <dbReference type="SAM" id="MobiDB-lite"/>
    </source>
</evidence>
<accession>A0AAD1X657</accession>
<sequence>MMGKIKNYASLLEVNKSKPRKEGLKIKKSAKTHRGTSKDSEVLRLTHDFSENTIIQKNLAAFNEFQKYQQSVFKHNFKTTKSPKTSRPRNKSNLSINSKKIKICKNADKSSKNLQLKGTLVVPSDKGLLSARSVLKKEQIYRSFKSPEKSKKSKKKIKKTDIMRAIKAQSKKKLSLKLDKILNVYSSRRAPSATSDKSHSKSCSKSRKIPKAKVCLTTRTTKSPLRLAKFTKKSLKLTKNRKEKNQPKQPKQFKTSKASLKLSSQLFFELSKFNSKFNLNKTIQNQKKPARSRNLCGLGGSTEQQVAQIQGYKTQRGAQKDKSGLLSMLTSYLSSEKKGLNIRKKSFQKQQLTTRNTNKNLFPDFEKMGKIPQEKEEKKTIDGFNIFKTETGEDKPDKVDPFDLIGLNDDLFSFDKPGNKKSFKKVESIVDEDNRNTATDCYSPIAKRKDKHKMSCETGEGTTQLPIGSTPQYDNYL</sequence>
<gene>
    <name evidence="2" type="ORF">ECRASSUSDP1_LOCUS5903</name>
</gene>
<feature type="compositionally biased region" description="Polar residues" evidence="1">
    <location>
        <begin position="247"/>
        <end position="257"/>
    </location>
</feature>
<feature type="region of interest" description="Disordered" evidence="1">
    <location>
        <begin position="235"/>
        <end position="257"/>
    </location>
</feature>
<evidence type="ECO:0000313" key="3">
    <source>
        <dbReference type="Proteomes" id="UP001295684"/>
    </source>
</evidence>
<keyword evidence="3" id="KW-1185">Reference proteome</keyword>
<comment type="caution">
    <text evidence="2">The sequence shown here is derived from an EMBL/GenBank/DDBJ whole genome shotgun (WGS) entry which is preliminary data.</text>
</comment>
<organism evidence="2 3">
    <name type="scientific">Euplotes crassus</name>
    <dbReference type="NCBI Taxonomy" id="5936"/>
    <lineage>
        <taxon>Eukaryota</taxon>
        <taxon>Sar</taxon>
        <taxon>Alveolata</taxon>
        <taxon>Ciliophora</taxon>
        <taxon>Intramacronucleata</taxon>
        <taxon>Spirotrichea</taxon>
        <taxon>Hypotrichia</taxon>
        <taxon>Euplotida</taxon>
        <taxon>Euplotidae</taxon>
        <taxon>Moneuplotes</taxon>
    </lineage>
</organism>